<dbReference type="PROSITE" id="PS51375">
    <property type="entry name" value="PPR"/>
    <property type="match status" value="1"/>
</dbReference>
<evidence type="ECO:0000256" key="2">
    <source>
        <dbReference type="PROSITE-ProRule" id="PRU00708"/>
    </source>
</evidence>
<dbReference type="NCBIfam" id="TIGR00756">
    <property type="entry name" value="PPR"/>
    <property type="match status" value="1"/>
</dbReference>
<feature type="repeat" description="PPR" evidence="2">
    <location>
        <begin position="9"/>
        <end position="43"/>
    </location>
</feature>
<name>A0ABU6RYK4_9FABA</name>
<evidence type="ECO:0008006" key="5">
    <source>
        <dbReference type="Google" id="ProtNLM"/>
    </source>
</evidence>
<protein>
    <recommendedName>
        <fullName evidence="5">Pentatricopeptide repeat-containing protein</fullName>
    </recommendedName>
</protein>
<sequence>MVKEGLTPDEVAFKIILTACSHAGLVDEGWNYFRTMKERYCITPSPDHYACVVDLLSRSEYLWDAYEVIKVMQGEPHAAAWGALLGACKVYGDSELGEIAAKRLFEIEPQNAANYVLLSNIYAAADRWIDVSLVRTKMRDSR</sequence>
<dbReference type="PANTHER" id="PTHR47926:SF467">
    <property type="entry name" value="REPEAT-CONTAINING PROTEIN, PUTATIVE-RELATED"/>
    <property type="match status" value="1"/>
</dbReference>
<dbReference type="Proteomes" id="UP001341840">
    <property type="component" value="Unassembled WGS sequence"/>
</dbReference>
<dbReference type="EMBL" id="JASCZI010033644">
    <property type="protein sequence ID" value="MED6129030.1"/>
    <property type="molecule type" value="Genomic_DNA"/>
</dbReference>
<keyword evidence="4" id="KW-1185">Reference proteome</keyword>
<dbReference type="Pfam" id="PF20431">
    <property type="entry name" value="E_motif"/>
    <property type="match status" value="1"/>
</dbReference>
<dbReference type="InterPro" id="IPR011990">
    <property type="entry name" value="TPR-like_helical_dom_sf"/>
</dbReference>
<evidence type="ECO:0000256" key="1">
    <source>
        <dbReference type="ARBA" id="ARBA00022737"/>
    </source>
</evidence>
<dbReference type="Gene3D" id="1.25.40.10">
    <property type="entry name" value="Tetratricopeptide repeat domain"/>
    <property type="match status" value="1"/>
</dbReference>
<reference evidence="3 4" key="1">
    <citation type="journal article" date="2023" name="Plants (Basel)">
        <title>Bridging the Gap: Combining Genomics and Transcriptomics Approaches to Understand Stylosanthes scabra, an Orphan Legume from the Brazilian Caatinga.</title>
        <authorList>
            <person name="Ferreira-Neto J.R.C."/>
            <person name="da Silva M.D."/>
            <person name="Binneck E."/>
            <person name="de Melo N.F."/>
            <person name="da Silva R.H."/>
            <person name="de Melo A.L.T.M."/>
            <person name="Pandolfi V."/>
            <person name="Bustamante F.O."/>
            <person name="Brasileiro-Vidal A.C."/>
            <person name="Benko-Iseppon A.M."/>
        </authorList>
    </citation>
    <scope>NUCLEOTIDE SEQUENCE [LARGE SCALE GENOMIC DNA]</scope>
    <source>
        <tissue evidence="3">Leaves</tissue>
    </source>
</reference>
<dbReference type="Pfam" id="PF01535">
    <property type="entry name" value="PPR"/>
    <property type="match status" value="1"/>
</dbReference>
<dbReference type="InterPro" id="IPR046848">
    <property type="entry name" value="E_motif"/>
</dbReference>
<evidence type="ECO:0000313" key="4">
    <source>
        <dbReference type="Proteomes" id="UP001341840"/>
    </source>
</evidence>
<comment type="caution">
    <text evidence="3">The sequence shown here is derived from an EMBL/GenBank/DDBJ whole genome shotgun (WGS) entry which is preliminary data.</text>
</comment>
<feature type="non-terminal residue" evidence="3">
    <location>
        <position position="142"/>
    </location>
</feature>
<evidence type="ECO:0000313" key="3">
    <source>
        <dbReference type="EMBL" id="MED6129030.1"/>
    </source>
</evidence>
<dbReference type="InterPro" id="IPR002885">
    <property type="entry name" value="PPR_rpt"/>
</dbReference>
<accession>A0ABU6RYK4</accession>
<keyword evidence="1" id="KW-0677">Repeat</keyword>
<organism evidence="3 4">
    <name type="scientific">Stylosanthes scabra</name>
    <dbReference type="NCBI Taxonomy" id="79078"/>
    <lineage>
        <taxon>Eukaryota</taxon>
        <taxon>Viridiplantae</taxon>
        <taxon>Streptophyta</taxon>
        <taxon>Embryophyta</taxon>
        <taxon>Tracheophyta</taxon>
        <taxon>Spermatophyta</taxon>
        <taxon>Magnoliopsida</taxon>
        <taxon>eudicotyledons</taxon>
        <taxon>Gunneridae</taxon>
        <taxon>Pentapetalae</taxon>
        <taxon>rosids</taxon>
        <taxon>fabids</taxon>
        <taxon>Fabales</taxon>
        <taxon>Fabaceae</taxon>
        <taxon>Papilionoideae</taxon>
        <taxon>50 kb inversion clade</taxon>
        <taxon>dalbergioids sensu lato</taxon>
        <taxon>Dalbergieae</taxon>
        <taxon>Pterocarpus clade</taxon>
        <taxon>Stylosanthes</taxon>
    </lineage>
</organism>
<dbReference type="PANTHER" id="PTHR47926">
    <property type="entry name" value="PENTATRICOPEPTIDE REPEAT-CONTAINING PROTEIN"/>
    <property type="match status" value="1"/>
</dbReference>
<dbReference type="InterPro" id="IPR046960">
    <property type="entry name" value="PPR_At4g14850-like_plant"/>
</dbReference>
<gene>
    <name evidence="3" type="ORF">PIB30_103745</name>
</gene>
<proteinExistence type="predicted"/>